<evidence type="ECO:0000313" key="16">
    <source>
        <dbReference type="EMBL" id="WKW16477.1"/>
    </source>
</evidence>
<keyword evidence="9" id="KW-0560">Oxidoreductase</keyword>
<gene>
    <name evidence="15" type="ORF">Strain138_002895</name>
    <name evidence="16" type="ORF">Strain318_002893</name>
</gene>
<organism evidence="16 17">
    <name type="scientific">Pseudogemmatithrix spongiicola</name>
    <dbReference type="NCBI Taxonomy" id="3062599"/>
    <lineage>
        <taxon>Bacteria</taxon>
        <taxon>Pseudomonadati</taxon>
        <taxon>Gemmatimonadota</taxon>
        <taxon>Gemmatimonadia</taxon>
        <taxon>Gemmatimonadales</taxon>
        <taxon>Gemmatimonadaceae</taxon>
        <taxon>Pseudogemmatithrix</taxon>
    </lineage>
</organism>
<evidence type="ECO:0000259" key="14">
    <source>
        <dbReference type="Pfam" id="PF07732"/>
    </source>
</evidence>
<accession>A0AA49K2A1</accession>
<evidence type="ECO:0000256" key="4">
    <source>
        <dbReference type="ARBA" id="ARBA00011233"/>
    </source>
</evidence>
<evidence type="ECO:0000313" key="15">
    <source>
        <dbReference type="EMBL" id="WKW13571.1"/>
    </source>
</evidence>
<keyword evidence="10 12" id="KW-0186">Copper</keyword>
<dbReference type="Pfam" id="PF07732">
    <property type="entry name" value="Cu-oxidase_3"/>
    <property type="match status" value="1"/>
</dbReference>
<dbReference type="AlphaFoldDB" id="A0AA49K2A1"/>
<dbReference type="EMBL" id="CP130612">
    <property type="protein sequence ID" value="WKW13571.1"/>
    <property type="molecule type" value="Genomic_DNA"/>
</dbReference>
<evidence type="ECO:0000256" key="9">
    <source>
        <dbReference type="ARBA" id="ARBA00023002"/>
    </source>
</evidence>
<evidence type="ECO:0000256" key="7">
    <source>
        <dbReference type="ARBA" id="ARBA00022723"/>
    </source>
</evidence>
<evidence type="ECO:0000256" key="5">
    <source>
        <dbReference type="ARBA" id="ARBA00011882"/>
    </source>
</evidence>
<feature type="binding site" description="type 1 copper site" evidence="12">
    <location>
        <position position="170"/>
    </location>
    <ligand>
        <name>Cu cation</name>
        <dbReference type="ChEBI" id="CHEBI:23378"/>
        <label>1</label>
    </ligand>
</feature>
<evidence type="ECO:0000256" key="6">
    <source>
        <dbReference type="ARBA" id="ARBA00017290"/>
    </source>
</evidence>
<dbReference type="PRINTS" id="PR00695">
    <property type="entry name" value="CUNO2RDTASE"/>
</dbReference>
<comment type="subunit">
    <text evidence="4">Homotrimer.</text>
</comment>
<dbReference type="Gene3D" id="2.60.40.420">
    <property type="entry name" value="Cupredoxins - blue copper proteins"/>
    <property type="match status" value="2"/>
</dbReference>
<comment type="catalytic activity">
    <reaction evidence="11">
        <text>nitric oxide + Fe(III)-[cytochrome c] + H2O = Fe(II)-[cytochrome c] + nitrite + 2 H(+)</text>
        <dbReference type="Rhea" id="RHEA:15233"/>
        <dbReference type="Rhea" id="RHEA-COMP:10350"/>
        <dbReference type="Rhea" id="RHEA-COMP:14399"/>
        <dbReference type="ChEBI" id="CHEBI:15377"/>
        <dbReference type="ChEBI" id="CHEBI:15378"/>
        <dbReference type="ChEBI" id="CHEBI:16301"/>
        <dbReference type="ChEBI" id="CHEBI:16480"/>
        <dbReference type="ChEBI" id="CHEBI:29033"/>
        <dbReference type="ChEBI" id="CHEBI:29034"/>
        <dbReference type="EC" id="1.7.2.1"/>
    </reaction>
</comment>
<comment type="similarity">
    <text evidence="3">Belongs to the multicopper oxidase family.</text>
</comment>
<protein>
    <recommendedName>
        <fullName evidence="6">Copper-containing nitrite reductase</fullName>
        <ecNumber evidence="5">1.7.2.1</ecNumber>
    </recommendedName>
</protein>
<dbReference type="InterPro" id="IPR045087">
    <property type="entry name" value="Cu-oxidase_fam"/>
</dbReference>
<dbReference type="Pfam" id="PF07731">
    <property type="entry name" value="Cu-oxidase_2"/>
    <property type="match status" value="1"/>
</dbReference>
<dbReference type="InterPro" id="IPR001287">
    <property type="entry name" value="NO2-reductase_Cu"/>
</dbReference>
<keyword evidence="8" id="KW-0677">Repeat</keyword>
<feature type="binding site" description="type 1 copper site" evidence="12">
    <location>
        <position position="131"/>
    </location>
    <ligand>
        <name>Cu cation</name>
        <dbReference type="ChEBI" id="CHEBI:23378"/>
        <label>1</label>
    </ligand>
</feature>
<feature type="domain" description="Plastocyanin-like" evidence="14">
    <location>
        <begin position="84"/>
        <end position="192"/>
    </location>
</feature>
<feature type="binding site" description="type 1 copper site" evidence="12">
    <location>
        <position position="308"/>
    </location>
    <ligand>
        <name>Cu cation</name>
        <dbReference type="ChEBI" id="CHEBI:23378"/>
        <label>1</label>
    </ligand>
</feature>
<dbReference type="InterPro" id="IPR011706">
    <property type="entry name" value="Cu-oxidase_C"/>
</dbReference>
<evidence type="ECO:0000256" key="10">
    <source>
        <dbReference type="ARBA" id="ARBA00023008"/>
    </source>
</evidence>
<reference evidence="16" key="1">
    <citation type="submission" date="2023-07" db="EMBL/GenBank/DDBJ databases">
        <authorList>
            <person name="Haufschild T."/>
            <person name="Kallscheuer N."/>
            <person name="Hammer J."/>
            <person name="Kohn T."/>
            <person name="Kabuu M."/>
            <person name="Jogler M."/>
            <person name="Wohfarth N."/>
            <person name="Heuer A."/>
            <person name="Rohde M."/>
            <person name="van Teeseling M.C.F."/>
            <person name="Jogler C."/>
        </authorList>
    </citation>
    <scope>NUCLEOTIDE SEQUENCE</scope>
    <source>
        <strain evidence="15">Strain 138</strain>
        <strain evidence="16">Strain 318</strain>
    </source>
</reference>
<dbReference type="RefSeq" id="WP_367886409.1">
    <property type="nucleotide sequence ID" value="NZ_CP130612.1"/>
</dbReference>
<sequence length="324" mass="35466">MPTRREWLFGVGGAAGALAVSAMLSRRSSRNAARHDASLDDATMLHGPYGHSVEPPATLGPTALDDLTIPPLARAGRVARTITITQQRVQVGAGREMDAWTFDGRIPGQILRVREGDTLALTVRNLTPHPHNLHTHGAHAPTQDGWEPIPPGETRTYEFAPRPAGLYPYHCDLLPSAQHLGRGLYGALIVDPVLPRPSAEERVLILGGFDTDDDGRSDLYGWNGVAGFFARHPLKVPVGALVRLHVLNLVPDEPVATFHLHAQTFDVFRSGTRRVPDEHSDVVPLTLGERAMLEMRFDAPGRYMFHPHQPRLAERGAMGWIVAV</sequence>
<evidence type="ECO:0000259" key="13">
    <source>
        <dbReference type="Pfam" id="PF07731"/>
    </source>
</evidence>
<comment type="cofactor">
    <cofactor evidence="2 12">
        <name>Cu(2+)</name>
        <dbReference type="ChEBI" id="CHEBI:29036"/>
    </cofactor>
</comment>
<dbReference type="Proteomes" id="UP001229955">
    <property type="component" value="Chromosome"/>
</dbReference>
<dbReference type="KEGG" id="pspc:Strain318_002893"/>
<feature type="domain" description="Plastocyanin-like" evidence="13">
    <location>
        <begin position="223"/>
        <end position="322"/>
    </location>
</feature>
<feature type="binding site" description="type 1 copper site" evidence="12">
    <location>
        <position position="179"/>
    </location>
    <ligand>
        <name>Cu cation</name>
        <dbReference type="ChEBI" id="CHEBI:23378"/>
        <label>1</label>
    </ligand>
</feature>
<dbReference type="InterPro" id="IPR008972">
    <property type="entry name" value="Cupredoxin"/>
</dbReference>
<dbReference type="GO" id="GO:0050421">
    <property type="term" value="F:nitrite reductase (NO-forming) activity"/>
    <property type="evidence" value="ECO:0007669"/>
    <property type="project" value="UniProtKB-EC"/>
</dbReference>
<comment type="cofactor">
    <cofactor evidence="1 12">
        <name>Cu(+)</name>
        <dbReference type="ChEBI" id="CHEBI:49552"/>
    </cofactor>
</comment>
<dbReference type="PANTHER" id="PTHR11709">
    <property type="entry name" value="MULTI-COPPER OXIDASE"/>
    <property type="match status" value="1"/>
</dbReference>
<dbReference type="PANTHER" id="PTHR11709:SF394">
    <property type="entry name" value="FI03373P-RELATED"/>
    <property type="match status" value="1"/>
</dbReference>
<dbReference type="InterPro" id="IPR011707">
    <property type="entry name" value="Cu-oxidase-like_N"/>
</dbReference>
<accession>A0AA49Q692</accession>
<dbReference type="GO" id="GO:0005507">
    <property type="term" value="F:copper ion binding"/>
    <property type="evidence" value="ECO:0007669"/>
    <property type="project" value="InterPro"/>
</dbReference>
<evidence type="ECO:0000256" key="2">
    <source>
        <dbReference type="ARBA" id="ARBA00001973"/>
    </source>
</evidence>
<dbReference type="EMBL" id="CP130613">
    <property type="protein sequence ID" value="WKW16477.1"/>
    <property type="molecule type" value="Genomic_DNA"/>
</dbReference>
<evidence type="ECO:0000256" key="11">
    <source>
        <dbReference type="ARBA" id="ARBA00049340"/>
    </source>
</evidence>
<evidence type="ECO:0000256" key="8">
    <source>
        <dbReference type="ARBA" id="ARBA00022737"/>
    </source>
</evidence>
<evidence type="ECO:0000256" key="12">
    <source>
        <dbReference type="PIRSR" id="PIRSR601287-1"/>
    </source>
</evidence>
<name>A0AA49K2A1_9BACT</name>
<feature type="binding site" description="type 1 copper site" evidence="12">
    <location>
        <position position="136"/>
    </location>
    <ligand>
        <name>Cu cation</name>
        <dbReference type="ChEBI" id="CHEBI:23378"/>
        <label>1</label>
    </ligand>
</feature>
<proteinExistence type="inferred from homology"/>
<dbReference type="EC" id="1.7.2.1" evidence="5"/>
<evidence type="ECO:0000313" key="17">
    <source>
        <dbReference type="Proteomes" id="UP001229955"/>
    </source>
</evidence>
<keyword evidence="17" id="KW-1185">Reference proteome</keyword>
<dbReference type="InterPro" id="IPR006311">
    <property type="entry name" value="TAT_signal"/>
</dbReference>
<feature type="binding site" description="type 1 copper site" evidence="12">
    <location>
        <position position="171"/>
    </location>
    <ligand>
        <name>Cu cation</name>
        <dbReference type="ChEBI" id="CHEBI:23378"/>
        <label>1</label>
    </ligand>
</feature>
<evidence type="ECO:0000256" key="1">
    <source>
        <dbReference type="ARBA" id="ARBA00001960"/>
    </source>
</evidence>
<evidence type="ECO:0000256" key="3">
    <source>
        <dbReference type="ARBA" id="ARBA00010609"/>
    </source>
</evidence>
<dbReference type="PROSITE" id="PS51318">
    <property type="entry name" value="TAT"/>
    <property type="match status" value="1"/>
</dbReference>
<dbReference type="SUPFAM" id="SSF49503">
    <property type="entry name" value="Cupredoxins"/>
    <property type="match status" value="2"/>
</dbReference>
<keyword evidence="7 12" id="KW-0479">Metal-binding</keyword>